<protein>
    <submittedName>
        <fullName evidence="5">ADP-ribose pyrophosphatase YjhB (NUDIX family)</fullName>
    </submittedName>
</protein>
<evidence type="ECO:0000256" key="1">
    <source>
        <dbReference type="ARBA" id="ARBA00001946"/>
    </source>
</evidence>
<evidence type="ECO:0000256" key="2">
    <source>
        <dbReference type="ARBA" id="ARBA00022801"/>
    </source>
</evidence>
<dbReference type="Gene3D" id="3.90.79.10">
    <property type="entry name" value="Nucleoside Triphosphate Pyrophosphohydrolase"/>
    <property type="match status" value="1"/>
</dbReference>
<dbReference type="AlphaFoldDB" id="A0A840WFR0"/>
<comment type="cofactor">
    <cofactor evidence="1">
        <name>Mg(2+)</name>
        <dbReference type="ChEBI" id="CHEBI:18420"/>
    </cofactor>
</comment>
<name>A0A840WFR0_9ACTN</name>
<sequence>MNTVHPSSGHPATGSASSDPLSTEGVRRIAMELTAQAESGLAYCTDRFDIERFHRIGALARDLMQTVAAEDLPAYERTVASAAGYTTPKVDVRAGIFDPPGRVLLVREVSDPHRWSLPGGWCDIRESPRQAIEREVAEEAGLTVRATHLAGVVDRELWPHTPVYDRHIYKLLFVCAPLAELDPSFTSEETSEVAWFEVDDLPELSPSRVVPEQITLLHRHWARPGPAHLD</sequence>
<dbReference type="InterPro" id="IPR000086">
    <property type="entry name" value="NUDIX_hydrolase_dom"/>
</dbReference>
<feature type="region of interest" description="Disordered" evidence="3">
    <location>
        <begin position="1"/>
        <end position="22"/>
    </location>
</feature>
<dbReference type="SUPFAM" id="SSF55811">
    <property type="entry name" value="Nudix"/>
    <property type="match status" value="1"/>
</dbReference>
<dbReference type="PROSITE" id="PS00893">
    <property type="entry name" value="NUDIX_BOX"/>
    <property type="match status" value="1"/>
</dbReference>
<evidence type="ECO:0000259" key="4">
    <source>
        <dbReference type="PROSITE" id="PS51462"/>
    </source>
</evidence>
<dbReference type="PANTHER" id="PTHR43046">
    <property type="entry name" value="GDP-MANNOSE MANNOSYL HYDROLASE"/>
    <property type="match status" value="1"/>
</dbReference>
<dbReference type="Gene3D" id="6.10.250.1120">
    <property type="match status" value="1"/>
</dbReference>
<evidence type="ECO:0000313" key="6">
    <source>
        <dbReference type="Proteomes" id="UP000579647"/>
    </source>
</evidence>
<evidence type="ECO:0000313" key="5">
    <source>
        <dbReference type="EMBL" id="MBB5494253.1"/>
    </source>
</evidence>
<gene>
    <name evidence="5" type="ORF">HNR07_005390</name>
</gene>
<dbReference type="EMBL" id="JACHDO010000001">
    <property type="protein sequence ID" value="MBB5494253.1"/>
    <property type="molecule type" value="Genomic_DNA"/>
</dbReference>
<dbReference type="GO" id="GO:0016787">
    <property type="term" value="F:hydrolase activity"/>
    <property type="evidence" value="ECO:0007669"/>
    <property type="project" value="UniProtKB-KW"/>
</dbReference>
<dbReference type="PROSITE" id="PS51462">
    <property type="entry name" value="NUDIX"/>
    <property type="match status" value="1"/>
</dbReference>
<dbReference type="PANTHER" id="PTHR43046:SF16">
    <property type="entry name" value="ADP-RIBOSE PYROPHOSPHATASE YJHB-RELATED"/>
    <property type="match status" value="1"/>
</dbReference>
<reference evidence="5 6" key="1">
    <citation type="submission" date="2020-08" db="EMBL/GenBank/DDBJ databases">
        <title>Sequencing the genomes of 1000 actinobacteria strains.</title>
        <authorList>
            <person name="Klenk H.-P."/>
        </authorList>
    </citation>
    <scope>NUCLEOTIDE SEQUENCE [LARGE SCALE GENOMIC DNA]</scope>
    <source>
        <strain evidence="5 6">DSM 44598</strain>
    </source>
</reference>
<dbReference type="InterPro" id="IPR059176">
    <property type="entry name" value="UDP-X_N"/>
</dbReference>
<dbReference type="Pfam" id="PF00293">
    <property type="entry name" value="NUDIX"/>
    <property type="match status" value="1"/>
</dbReference>
<dbReference type="Proteomes" id="UP000579647">
    <property type="component" value="Unassembled WGS sequence"/>
</dbReference>
<evidence type="ECO:0000256" key="3">
    <source>
        <dbReference type="SAM" id="MobiDB-lite"/>
    </source>
</evidence>
<dbReference type="InterPro" id="IPR020084">
    <property type="entry name" value="NUDIX_hydrolase_CS"/>
</dbReference>
<keyword evidence="6" id="KW-1185">Reference proteome</keyword>
<accession>A0A840WFR0</accession>
<dbReference type="Pfam" id="PF12535">
    <property type="entry name" value="Nudix_N"/>
    <property type="match status" value="1"/>
</dbReference>
<proteinExistence type="predicted"/>
<keyword evidence="2" id="KW-0378">Hydrolase</keyword>
<organism evidence="5 6">
    <name type="scientific">Nocardiopsis metallicus</name>
    <dbReference type="NCBI Taxonomy" id="179819"/>
    <lineage>
        <taxon>Bacteria</taxon>
        <taxon>Bacillati</taxon>
        <taxon>Actinomycetota</taxon>
        <taxon>Actinomycetes</taxon>
        <taxon>Streptosporangiales</taxon>
        <taxon>Nocardiopsidaceae</taxon>
        <taxon>Nocardiopsis</taxon>
    </lineage>
</organism>
<feature type="domain" description="Nudix hydrolase" evidence="4">
    <location>
        <begin position="87"/>
        <end position="218"/>
    </location>
</feature>
<comment type="caution">
    <text evidence="5">The sequence shown here is derived from an EMBL/GenBank/DDBJ whole genome shotgun (WGS) entry which is preliminary data.</text>
</comment>
<dbReference type="InterPro" id="IPR015797">
    <property type="entry name" value="NUDIX_hydrolase-like_dom_sf"/>
</dbReference>